<dbReference type="AlphaFoldDB" id="A0A1V2GWZ1"/>
<comment type="caution">
    <text evidence="2">The sequence shown here is derived from an EMBL/GenBank/DDBJ whole genome shotgun (WGS) entry which is preliminary data.</text>
</comment>
<feature type="region of interest" description="Disordered" evidence="1">
    <location>
        <begin position="1"/>
        <end position="61"/>
    </location>
</feature>
<feature type="compositionally biased region" description="Basic and acidic residues" evidence="1">
    <location>
        <begin position="26"/>
        <end position="61"/>
    </location>
</feature>
<dbReference type="InterPro" id="IPR025227">
    <property type="entry name" value="DUF4169"/>
</dbReference>
<protein>
    <submittedName>
        <fullName evidence="2">DUF4169 domain-containing protein</fullName>
    </submittedName>
</protein>
<dbReference type="Proteomes" id="UP000188879">
    <property type="component" value="Unassembled WGS sequence"/>
</dbReference>
<proteinExistence type="predicted"/>
<evidence type="ECO:0000313" key="3">
    <source>
        <dbReference type="Proteomes" id="UP000188879"/>
    </source>
</evidence>
<evidence type="ECO:0000256" key="1">
    <source>
        <dbReference type="SAM" id="MobiDB-lite"/>
    </source>
</evidence>
<gene>
    <name evidence="2" type="ORF">BKE38_26695</name>
</gene>
<organism evidence="2 3">
    <name type="scientific">Teichococcus deserti</name>
    <dbReference type="NCBI Taxonomy" id="1817963"/>
    <lineage>
        <taxon>Bacteria</taxon>
        <taxon>Pseudomonadati</taxon>
        <taxon>Pseudomonadota</taxon>
        <taxon>Alphaproteobacteria</taxon>
        <taxon>Acetobacterales</taxon>
        <taxon>Roseomonadaceae</taxon>
        <taxon>Roseomonas</taxon>
    </lineage>
</organism>
<name>A0A1V2GWZ1_9PROT</name>
<sequence>MAEIVNLNQRRKAAARAEAGRQAAANREKFGRSKAERARDAEAEARRNALLDGARKDPAKD</sequence>
<reference evidence="2 3" key="1">
    <citation type="submission" date="2016-10" db="EMBL/GenBank/DDBJ databases">
        <title>Draft Genome sequence of Roseomonas sp. strain M3.</title>
        <authorList>
            <person name="Subhash Y."/>
            <person name="Lee S."/>
        </authorList>
    </citation>
    <scope>NUCLEOTIDE SEQUENCE [LARGE SCALE GENOMIC DNA]</scope>
    <source>
        <strain evidence="2 3">M3</strain>
    </source>
</reference>
<dbReference type="EMBL" id="MLCO01000359">
    <property type="protein sequence ID" value="ONG45240.1"/>
    <property type="molecule type" value="Genomic_DNA"/>
</dbReference>
<dbReference type="RefSeq" id="WP_076960298.1">
    <property type="nucleotide sequence ID" value="NZ_MLCO01000359.1"/>
</dbReference>
<accession>A0A1V2GWZ1</accession>
<dbReference type="Pfam" id="PF13770">
    <property type="entry name" value="DUF4169"/>
    <property type="match status" value="1"/>
</dbReference>
<evidence type="ECO:0000313" key="2">
    <source>
        <dbReference type="EMBL" id="ONG45240.1"/>
    </source>
</evidence>
<keyword evidence="3" id="KW-1185">Reference proteome</keyword>
<feature type="compositionally biased region" description="Low complexity" evidence="1">
    <location>
        <begin position="16"/>
        <end position="25"/>
    </location>
</feature>